<evidence type="ECO:0000313" key="3">
    <source>
        <dbReference type="EMBL" id="NYJ37656.1"/>
    </source>
</evidence>
<dbReference type="EMBL" id="JACCFS010000001">
    <property type="protein sequence ID" value="NYJ37656.1"/>
    <property type="molecule type" value="Genomic_DNA"/>
</dbReference>
<name>A0A7Z0ETS1_9ACTN</name>
<comment type="caution">
    <text evidence="3">The sequence shown here is derived from an EMBL/GenBank/DDBJ whole genome shotgun (WGS) entry which is preliminary data.</text>
</comment>
<dbReference type="AlphaFoldDB" id="A0A7Z0ETS1"/>
<proteinExistence type="predicted"/>
<feature type="chain" id="PRO_5030598832" description="Lipoprotein" evidence="2">
    <location>
        <begin position="24"/>
        <end position="333"/>
    </location>
</feature>
<feature type="compositionally biased region" description="Low complexity" evidence="1">
    <location>
        <begin position="68"/>
        <end position="117"/>
    </location>
</feature>
<keyword evidence="2" id="KW-0732">Signal</keyword>
<evidence type="ECO:0008006" key="5">
    <source>
        <dbReference type="Google" id="ProtNLM"/>
    </source>
</evidence>
<protein>
    <recommendedName>
        <fullName evidence="5">Lipoprotein</fullName>
    </recommendedName>
</protein>
<dbReference type="Proteomes" id="UP000572051">
    <property type="component" value="Unassembled WGS sequence"/>
</dbReference>
<dbReference type="RefSeq" id="WP_179828567.1">
    <property type="nucleotide sequence ID" value="NZ_JACCFS010000001.1"/>
</dbReference>
<accession>A0A7Z0ETS1</accession>
<gene>
    <name evidence="3" type="ORF">HNR10_005537</name>
</gene>
<reference evidence="3 4" key="1">
    <citation type="submission" date="2020-07" db="EMBL/GenBank/DDBJ databases">
        <title>Sequencing the genomes of 1000 actinobacteria strains.</title>
        <authorList>
            <person name="Klenk H.-P."/>
        </authorList>
    </citation>
    <scope>NUCLEOTIDE SEQUENCE [LARGE SCALE GENOMIC DNA]</scope>
    <source>
        <strain evidence="3 4">DSM 44442</strain>
    </source>
</reference>
<sequence length="333" mass="34135">MASTRLRASAAAAALLLATAACGWSPEEQPPTAVGPAEEDTRTPAPPDEATRSEESPGQASPDEESPAGEAPEGESPAGETPTTGPAAPERTGEPSSSASPSPTTAAPTQESASPSEHAAEYMDALAATDDPDRMREGWLLAPEGSTADAFLTHRISVVQARVDEGRPLFASEVRPTAQGFELCDPGDKDADPPQERQCAHFTGFESEGDRIETFLVDGVDPGPGLFGAGDGSAASEGVHAALVSAYHAQDLEVTVEVGTVHAVDIDLPGAVYVGPDGEEHDVASAAGRYELEPGATTRAAFRVADAEPGGVLRIGGCREECSAMVELEVPVG</sequence>
<feature type="signal peptide" evidence="2">
    <location>
        <begin position="1"/>
        <end position="23"/>
    </location>
</feature>
<evidence type="ECO:0000256" key="1">
    <source>
        <dbReference type="SAM" id="MobiDB-lite"/>
    </source>
</evidence>
<evidence type="ECO:0000256" key="2">
    <source>
        <dbReference type="SAM" id="SignalP"/>
    </source>
</evidence>
<organism evidence="3 4">
    <name type="scientific">Nocardiopsis aegyptia</name>
    <dbReference type="NCBI Taxonomy" id="220378"/>
    <lineage>
        <taxon>Bacteria</taxon>
        <taxon>Bacillati</taxon>
        <taxon>Actinomycetota</taxon>
        <taxon>Actinomycetes</taxon>
        <taxon>Streptosporangiales</taxon>
        <taxon>Nocardiopsidaceae</taxon>
        <taxon>Nocardiopsis</taxon>
    </lineage>
</organism>
<keyword evidence="4" id="KW-1185">Reference proteome</keyword>
<dbReference type="PROSITE" id="PS51257">
    <property type="entry name" value="PROKAR_LIPOPROTEIN"/>
    <property type="match status" value="1"/>
</dbReference>
<evidence type="ECO:0000313" key="4">
    <source>
        <dbReference type="Proteomes" id="UP000572051"/>
    </source>
</evidence>
<feature type="region of interest" description="Disordered" evidence="1">
    <location>
        <begin position="25"/>
        <end position="119"/>
    </location>
</feature>